<evidence type="ECO:0000313" key="2">
    <source>
        <dbReference type="EMBL" id="GAA2407200.1"/>
    </source>
</evidence>
<name>A0ABP5VR06_9ACTN</name>
<accession>A0ABP5VR06</accession>
<keyword evidence="1" id="KW-0812">Transmembrane</keyword>
<dbReference type="Proteomes" id="UP001500058">
    <property type="component" value="Unassembled WGS sequence"/>
</dbReference>
<feature type="transmembrane region" description="Helical" evidence="1">
    <location>
        <begin position="9"/>
        <end position="30"/>
    </location>
</feature>
<proteinExistence type="predicted"/>
<organism evidence="2 3">
    <name type="scientific">Streptomyces glaucosporus</name>
    <dbReference type="NCBI Taxonomy" id="284044"/>
    <lineage>
        <taxon>Bacteria</taxon>
        <taxon>Bacillati</taxon>
        <taxon>Actinomycetota</taxon>
        <taxon>Actinomycetes</taxon>
        <taxon>Kitasatosporales</taxon>
        <taxon>Streptomycetaceae</taxon>
        <taxon>Streptomyces</taxon>
    </lineage>
</organism>
<reference evidence="3" key="1">
    <citation type="journal article" date="2019" name="Int. J. Syst. Evol. Microbiol.">
        <title>The Global Catalogue of Microorganisms (GCM) 10K type strain sequencing project: providing services to taxonomists for standard genome sequencing and annotation.</title>
        <authorList>
            <consortium name="The Broad Institute Genomics Platform"/>
            <consortium name="The Broad Institute Genome Sequencing Center for Infectious Disease"/>
            <person name="Wu L."/>
            <person name="Ma J."/>
        </authorList>
    </citation>
    <scope>NUCLEOTIDE SEQUENCE [LARGE SCALE GENOMIC DNA]</scope>
    <source>
        <strain evidence="3">JCM 6921</strain>
    </source>
</reference>
<sequence length="423" mass="45835">MDRERRRTVFNRIMCGTAVLAIGLSGWTLWDLWDRRHTVDEACGGLVPVGEVLALSGSGGEITPARNVSDGIRPDEGPLPQDCVLRSEEVAEGRRVGQGMFFFSARVATEPTGQTSEPVDDSFENALDPGNPYVRVPRVHQPIGGGVPGHVTDIGVSVRLPCPGVEHRGEEITAVRVSAELDAAVRPEFSEDGQLRRADRDRLADIAVTTANNLAGELGCPDRLPEPPDGIPALNTEPVAPGEAEGTCAWYGRAGLDTGRANASGWLPDRVLEARADDRVWEERCLLSVSGEARGRAYERYADDPAYREFREAAAGEGRRSWWLSAESFFGDAAEQVAVDPADDERVAVPGRGGYDDGANAWWATSVCDGRPAVHVLTAGYPYSEAVGRHLEPVFRAYVEDVAERRGCTDIALPSKRDYQRGS</sequence>
<gene>
    <name evidence="2" type="ORF">GCM10010420_39030</name>
</gene>
<keyword evidence="3" id="KW-1185">Reference proteome</keyword>
<dbReference type="RefSeq" id="WP_344632363.1">
    <property type="nucleotide sequence ID" value="NZ_BAAATJ010000019.1"/>
</dbReference>
<protein>
    <submittedName>
        <fullName evidence="2">Uncharacterized protein</fullName>
    </submittedName>
</protein>
<keyword evidence="1" id="KW-1133">Transmembrane helix</keyword>
<comment type="caution">
    <text evidence="2">The sequence shown here is derived from an EMBL/GenBank/DDBJ whole genome shotgun (WGS) entry which is preliminary data.</text>
</comment>
<evidence type="ECO:0000313" key="3">
    <source>
        <dbReference type="Proteomes" id="UP001500058"/>
    </source>
</evidence>
<dbReference type="EMBL" id="BAAATJ010000019">
    <property type="protein sequence ID" value="GAA2407200.1"/>
    <property type="molecule type" value="Genomic_DNA"/>
</dbReference>
<evidence type="ECO:0000256" key="1">
    <source>
        <dbReference type="SAM" id="Phobius"/>
    </source>
</evidence>
<keyword evidence="1" id="KW-0472">Membrane</keyword>